<dbReference type="Pfam" id="PF02899">
    <property type="entry name" value="Phage_int_SAM_1"/>
    <property type="match status" value="1"/>
</dbReference>
<evidence type="ECO:0000256" key="3">
    <source>
        <dbReference type="ARBA" id="ARBA00022618"/>
    </source>
</evidence>
<dbReference type="PANTHER" id="PTHR30349:SF77">
    <property type="entry name" value="TYROSINE RECOMBINASE XERC"/>
    <property type="match status" value="1"/>
</dbReference>
<dbReference type="RefSeq" id="WP_379272365.1">
    <property type="nucleotide sequence ID" value="NZ_JBHUGT010000010.1"/>
</dbReference>
<proteinExistence type="predicted"/>
<keyword evidence="13" id="KW-1185">Reference proteome</keyword>
<keyword evidence="2" id="KW-0963">Cytoplasm</keyword>
<dbReference type="SUPFAM" id="SSF56349">
    <property type="entry name" value="DNA breaking-rejoining enzymes"/>
    <property type="match status" value="1"/>
</dbReference>
<dbReference type="Gene3D" id="1.10.150.130">
    <property type="match status" value="1"/>
</dbReference>
<evidence type="ECO:0000259" key="11">
    <source>
        <dbReference type="PROSITE" id="PS51900"/>
    </source>
</evidence>
<dbReference type="InterPro" id="IPR013762">
    <property type="entry name" value="Integrase-like_cat_sf"/>
</dbReference>
<dbReference type="InterPro" id="IPR010998">
    <property type="entry name" value="Integrase_recombinase_N"/>
</dbReference>
<dbReference type="EMBL" id="JBHUMY010000010">
    <property type="protein sequence ID" value="MFD2660657.1"/>
    <property type="molecule type" value="Genomic_DNA"/>
</dbReference>
<evidence type="ECO:0000256" key="1">
    <source>
        <dbReference type="ARBA" id="ARBA00004496"/>
    </source>
</evidence>
<keyword evidence="8" id="KW-0131">Cell cycle</keyword>
<evidence type="ECO:0000313" key="13">
    <source>
        <dbReference type="Proteomes" id="UP001597493"/>
    </source>
</evidence>
<evidence type="ECO:0000256" key="9">
    <source>
        <dbReference type="PROSITE-ProRule" id="PRU01248"/>
    </source>
</evidence>
<keyword evidence="5" id="KW-0229">DNA integration</keyword>
<feature type="domain" description="Tyr recombinase" evidence="10">
    <location>
        <begin position="114"/>
        <end position="298"/>
    </location>
</feature>
<evidence type="ECO:0000313" key="12">
    <source>
        <dbReference type="EMBL" id="MFD2660657.1"/>
    </source>
</evidence>
<keyword evidence="6 9" id="KW-0238">DNA-binding</keyword>
<dbReference type="Gene3D" id="1.10.443.10">
    <property type="entry name" value="Intergrase catalytic core"/>
    <property type="match status" value="1"/>
</dbReference>
<dbReference type="Pfam" id="PF00589">
    <property type="entry name" value="Phage_integrase"/>
    <property type="match status" value="1"/>
</dbReference>
<organism evidence="12 13">
    <name type="scientific">Paenibacillus thailandensis</name>
    <dbReference type="NCBI Taxonomy" id="393250"/>
    <lineage>
        <taxon>Bacteria</taxon>
        <taxon>Bacillati</taxon>
        <taxon>Bacillota</taxon>
        <taxon>Bacilli</taxon>
        <taxon>Bacillales</taxon>
        <taxon>Paenibacillaceae</taxon>
        <taxon>Paenibacillus</taxon>
    </lineage>
</organism>
<comment type="caution">
    <text evidence="12">The sequence shown here is derived from an EMBL/GenBank/DDBJ whole genome shotgun (WGS) entry which is preliminary data.</text>
</comment>
<dbReference type="InterPro" id="IPR004107">
    <property type="entry name" value="Integrase_SAM-like_N"/>
</dbReference>
<dbReference type="InterPro" id="IPR044068">
    <property type="entry name" value="CB"/>
</dbReference>
<accession>A0ABW5QWC7</accession>
<dbReference type="PROSITE" id="PS51900">
    <property type="entry name" value="CB"/>
    <property type="match status" value="1"/>
</dbReference>
<dbReference type="InterPro" id="IPR050090">
    <property type="entry name" value="Tyrosine_recombinase_XerCD"/>
</dbReference>
<evidence type="ECO:0000256" key="6">
    <source>
        <dbReference type="ARBA" id="ARBA00023125"/>
    </source>
</evidence>
<dbReference type="PANTHER" id="PTHR30349">
    <property type="entry name" value="PHAGE INTEGRASE-RELATED"/>
    <property type="match status" value="1"/>
</dbReference>
<evidence type="ECO:0000256" key="7">
    <source>
        <dbReference type="ARBA" id="ARBA00023172"/>
    </source>
</evidence>
<keyword evidence="3" id="KW-0132">Cell division</keyword>
<evidence type="ECO:0000259" key="10">
    <source>
        <dbReference type="PROSITE" id="PS51898"/>
    </source>
</evidence>
<feature type="domain" description="Core-binding (CB)" evidence="11">
    <location>
        <begin position="3"/>
        <end position="92"/>
    </location>
</feature>
<comment type="subcellular location">
    <subcellularLocation>
        <location evidence="1">Cytoplasm</location>
    </subcellularLocation>
</comment>
<keyword evidence="4" id="KW-0159">Chromosome partition</keyword>
<dbReference type="InterPro" id="IPR011010">
    <property type="entry name" value="DNA_brk_join_enz"/>
</dbReference>
<sequence length="309" mass="35429">MTISQHELTEAYGTELEAFGIWLKNNGMTFETQRAYLSDTRRFLRLIYPEPVGKTGKIHIMKYLSEARERGAGDEARNRKLSALRAFYKSLNEMDLATGNPAALTSKSKMQKNRLPIYLEEDELEEMLRCVGGKYRYRNLAILLLMTYAGLRVGEVHRLNVDDVQRDGSIHVLGKGRKWRVIPLPAALHQALALSLEQRLQPRGGREQPLFVSQFGRRLSVRMIQTIAEQTFARLKERMPDLAVQKLSCHKLRHSFATMQIRSGTDIRTLQELLGHTSIETTQIYAHIDNRQLKKAMGNIADKIPVWEV</sequence>
<reference evidence="13" key="1">
    <citation type="journal article" date="2019" name="Int. J. Syst. Evol. Microbiol.">
        <title>The Global Catalogue of Microorganisms (GCM) 10K type strain sequencing project: providing services to taxonomists for standard genome sequencing and annotation.</title>
        <authorList>
            <consortium name="The Broad Institute Genomics Platform"/>
            <consortium name="The Broad Institute Genome Sequencing Center for Infectious Disease"/>
            <person name="Wu L."/>
            <person name="Ma J."/>
        </authorList>
    </citation>
    <scope>NUCLEOTIDE SEQUENCE [LARGE SCALE GENOMIC DNA]</scope>
    <source>
        <strain evidence="13">TISTR 1827</strain>
    </source>
</reference>
<evidence type="ECO:0000256" key="5">
    <source>
        <dbReference type="ARBA" id="ARBA00022908"/>
    </source>
</evidence>
<name>A0ABW5QWC7_9BACL</name>
<dbReference type="InterPro" id="IPR002104">
    <property type="entry name" value="Integrase_catalytic"/>
</dbReference>
<dbReference type="PROSITE" id="PS51898">
    <property type="entry name" value="TYR_RECOMBINASE"/>
    <property type="match status" value="1"/>
</dbReference>
<gene>
    <name evidence="12" type="ORF">ACFSW5_10400</name>
</gene>
<evidence type="ECO:0000256" key="8">
    <source>
        <dbReference type="ARBA" id="ARBA00023306"/>
    </source>
</evidence>
<protein>
    <submittedName>
        <fullName evidence="12">Tyrosine-type recombinase/integrase</fullName>
    </submittedName>
</protein>
<dbReference type="Proteomes" id="UP001597493">
    <property type="component" value="Unassembled WGS sequence"/>
</dbReference>
<evidence type="ECO:0000256" key="4">
    <source>
        <dbReference type="ARBA" id="ARBA00022829"/>
    </source>
</evidence>
<keyword evidence="7" id="KW-0233">DNA recombination</keyword>
<evidence type="ECO:0000256" key="2">
    <source>
        <dbReference type="ARBA" id="ARBA00022490"/>
    </source>
</evidence>